<dbReference type="GO" id="GO:0008047">
    <property type="term" value="F:enzyme activator activity"/>
    <property type="evidence" value="ECO:0007669"/>
    <property type="project" value="InterPro"/>
</dbReference>
<dbReference type="EMBL" id="CP038254">
    <property type="protein sequence ID" value="QBR84804.1"/>
    <property type="molecule type" value="Genomic_DNA"/>
</dbReference>
<gene>
    <name evidence="1" type="ORF">E3983_10845</name>
</gene>
<proteinExistence type="predicted"/>
<evidence type="ECO:0000313" key="2">
    <source>
        <dbReference type="Proteomes" id="UP000295517"/>
    </source>
</evidence>
<sequence length="156" mass="17026">MNDIRVLGIGSPFGDDQVGWHVVNLLKQQIGPDSGQLLITACDRPGTRILELMRSADKVFLIDAVMTGAPAGTLHYLKNEEIISFTNGLSTHGIGIIDAIEIGKALNELPKQIILYGIEIENVSKDFKLSKTLGRAIEETVDGLVKEIHDLLKIPK</sequence>
<dbReference type="PANTHER" id="PTHR30302">
    <property type="entry name" value="HYDROGENASE 1 MATURATION PROTEASE"/>
    <property type="match status" value="1"/>
</dbReference>
<keyword evidence="1" id="KW-0378">Hydrolase</keyword>
<dbReference type="NCBIfam" id="TIGR00072">
    <property type="entry name" value="hydrog_prot"/>
    <property type="match status" value="1"/>
</dbReference>
<dbReference type="InterPro" id="IPR000671">
    <property type="entry name" value="Peptidase_A31"/>
</dbReference>
<dbReference type="GO" id="GO:0004175">
    <property type="term" value="F:endopeptidase activity"/>
    <property type="evidence" value="ECO:0007669"/>
    <property type="project" value="TreeGrafter"/>
</dbReference>
<dbReference type="Proteomes" id="UP000295517">
    <property type="component" value="Chromosome"/>
</dbReference>
<evidence type="ECO:0000313" key="1">
    <source>
        <dbReference type="EMBL" id="QBR84804.1"/>
    </source>
</evidence>
<organism evidence="1 2">
    <name type="scientific">Legionella israelensis</name>
    <dbReference type="NCBI Taxonomy" id="454"/>
    <lineage>
        <taxon>Bacteria</taxon>
        <taxon>Pseudomonadati</taxon>
        <taxon>Pseudomonadota</taxon>
        <taxon>Gammaproteobacteria</taxon>
        <taxon>Legionellales</taxon>
        <taxon>Legionellaceae</taxon>
        <taxon>Legionella</taxon>
    </lineage>
</organism>
<name>A0AAX1EJ24_9GAMM</name>
<dbReference type="GO" id="GO:0016485">
    <property type="term" value="P:protein processing"/>
    <property type="evidence" value="ECO:0007669"/>
    <property type="project" value="TreeGrafter"/>
</dbReference>
<dbReference type="InterPro" id="IPR023430">
    <property type="entry name" value="Pept_HybD-like_dom_sf"/>
</dbReference>
<dbReference type="CDD" id="cd00518">
    <property type="entry name" value="H2MP"/>
    <property type="match status" value="1"/>
</dbReference>
<accession>A0AAX1EJ24</accession>
<reference evidence="1 2" key="1">
    <citation type="submission" date="2019-03" db="EMBL/GenBank/DDBJ databases">
        <title>Diverse conjugative elements silence natural transformation in Legionella species.</title>
        <authorList>
            <person name="Durieux I."/>
            <person name="Ginevra C."/>
            <person name="Attaiech L."/>
            <person name="Picq K."/>
            <person name="Juan P.A."/>
            <person name="Jarraud S."/>
            <person name="Charpentier X."/>
        </authorList>
    </citation>
    <scope>NUCLEOTIDE SEQUENCE [LARGE SCALE GENOMIC DNA]</scope>
    <source>
        <strain evidence="1 2">HL-0427-4011</strain>
    </source>
</reference>
<dbReference type="AlphaFoldDB" id="A0AAX1EJ24"/>
<dbReference type="Gene3D" id="3.40.50.1450">
    <property type="entry name" value="HybD-like"/>
    <property type="match status" value="1"/>
</dbReference>
<dbReference type="Pfam" id="PF01750">
    <property type="entry name" value="HycI"/>
    <property type="match status" value="1"/>
</dbReference>
<keyword evidence="1" id="KW-0645">Protease</keyword>
<protein>
    <submittedName>
        <fullName evidence="1">Hydrogenase maturation protease</fullName>
    </submittedName>
</protein>
<dbReference type="PANTHER" id="PTHR30302:SF7">
    <property type="entry name" value="F420-NONREDUCING HYDROGENASE II"/>
    <property type="match status" value="1"/>
</dbReference>
<dbReference type="SUPFAM" id="SSF53163">
    <property type="entry name" value="HybD-like"/>
    <property type="match status" value="1"/>
</dbReference>
<dbReference type="RefSeq" id="WP_135060977.1">
    <property type="nucleotide sequence ID" value="NZ_CP038254.1"/>
</dbReference>